<dbReference type="Pfam" id="PF07696">
    <property type="entry name" value="7TMR-DISMED2"/>
    <property type="match status" value="1"/>
</dbReference>
<keyword evidence="5" id="KW-0547">Nucleotide-binding</keyword>
<feature type="domain" description="Histidine kinase" evidence="11">
    <location>
        <begin position="460"/>
        <end position="654"/>
    </location>
</feature>
<feature type="transmembrane region" description="Helical" evidence="10">
    <location>
        <begin position="327"/>
        <end position="344"/>
    </location>
</feature>
<dbReference type="STRING" id="115783.SAMN02745119_01889"/>
<dbReference type="InterPro" id="IPR011623">
    <property type="entry name" value="7TMR_DISM_rcpt_extracell_dom1"/>
</dbReference>
<dbReference type="InterPro" id="IPR011622">
    <property type="entry name" value="7TMR_DISM_rcpt_extracell_dom2"/>
</dbReference>
<dbReference type="Pfam" id="PF07695">
    <property type="entry name" value="7TMR-DISM_7TM"/>
    <property type="match status" value="1"/>
</dbReference>
<dbReference type="PANTHER" id="PTHR24421:SF10">
    <property type="entry name" value="NITRATE_NITRITE SENSOR PROTEIN NARQ"/>
    <property type="match status" value="1"/>
</dbReference>
<dbReference type="Proteomes" id="UP000190102">
    <property type="component" value="Unassembled WGS sequence"/>
</dbReference>
<dbReference type="InterPro" id="IPR003594">
    <property type="entry name" value="HATPase_dom"/>
</dbReference>
<dbReference type="InterPro" id="IPR011712">
    <property type="entry name" value="Sig_transdc_His_kin_sub3_dim/P"/>
</dbReference>
<proteinExistence type="predicted"/>
<dbReference type="SMART" id="SM00387">
    <property type="entry name" value="HATPase_c"/>
    <property type="match status" value="1"/>
</dbReference>
<reference evidence="13" key="1">
    <citation type="submission" date="2017-02" db="EMBL/GenBank/DDBJ databases">
        <authorList>
            <person name="Varghese N."/>
            <person name="Submissions S."/>
        </authorList>
    </citation>
    <scope>NUCLEOTIDE SEQUENCE [LARGE SCALE GENOMIC DNA]</scope>
    <source>
        <strain evidence="13">ATCC BAA-34</strain>
    </source>
</reference>
<feature type="transmembrane region" description="Helical" evidence="10">
    <location>
        <begin position="206"/>
        <end position="227"/>
    </location>
</feature>
<dbReference type="EC" id="2.7.13.3" evidence="2"/>
<keyword evidence="10" id="KW-0812">Transmembrane</keyword>
<keyword evidence="8" id="KW-0902">Two-component regulatory system</keyword>
<evidence type="ECO:0000256" key="7">
    <source>
        <dbReference type="ARBA" id="ARBA00022840"/>
    </source>
</evidence>
<dbReference type="EMBL" id="FUWR01000009">
    <property type="protein sequence ID" value="SJZ88119.1"/>
    <property type="molecule type" value="Genomic_DNA"/>
</dbReference>
<keyword evidence="6 12" id="KW-0418">Kinase</keyword>
<dbReference type="Gene3D" id="3.30.565.10">
    <property type="entry name" value="Histidine kinase-like ATPase, C-terminal domain"/>
    <property type="match status" value="1"/>
</dbReference>
<keyword evidence="4" id="KW-0808">Transferase</keyword>
<evidence type="ECO:0000256" key="2">
    <source>
        <dbReference type="ARBA" id="ARBA00012438"/>
    </source>
</evidence>
<feature type="transmembrane region" description="Helical" evidence="10">
    <location>
        <begin position="234"/>
        <end position="256"/>
    </location>
</feature>
<dbReference type="Pfam" id="PF07730">
    <property type="entry name" value="HisKA_3"/>
    <property type="match status" value="1"/>
</dbReference>
<keyword evidence="3" id="KW-0597">Phosphoprotein</keyword>
<evidence type="ECO:0000256" key="10">
    <source>
        <dbReference type="SAM" id="Phobius"/>
    </source>
</evidence>
<dbReference type="PANTHER" id="PTHR24421">
    <property type="entry name" value="NITRATE/NITRITE SENSOR PROTEIN NARX-RELATED"/>
    <property type="match status" value="1"/>
</dbReference>
<evidence type="ECO:0000256" key="4">
    <source>
        <dbReference type="ARBA" id="ARBA00022679"/>
    </source>
</evidence>
<feature type="coiled-coil region" evidence="9">
    <location>
        <begin position="429"/>
        <end position="456"/>
    </location>
</feature>
<feature type="transmembrane region" description="Helical" evidence="10">
    <location>
        <begin position="356"/>
        <end position="378"/>
    </location>
</feature>
<protein>
    <recommendedName>
        <fullName evidence="2">histidine kinase</fullName>
        <ecNumber evidence="2">2.7.13.3</ecNumber>
    </recommendedName>
</protein>
<sequence>MIFGVSAHLRILCQIGIYQTVAACITGSILSLLLFTTPSLAADPLLIGTSDSYPLGRTTLEMVADPDHRLTISDISSPAYASRFKPVPADSPNFGISTAVYWFRFNIDFGTRSQDKWLLLLDQPLMDYADLYLVHPDGTVLTQHSGDMRPMASRTIQKRSILFSLHPREGSATWYLRAQISGRSQFPLTVCTGDAMNLRESVQNSIYAGFTGFALTIAVISMSLYLFIREKSFVYYAFYILATAAYHLTIAGYLFSQVFPSHPRTHDYLATLICFLPLLGATFFIREFLITPKNAPVMDRLLRIWIWANLILPPLIFFVPAAPFKTALMLDAMLIVLFLLAASAEAVRNGYPPAKYLLAARILHEIAVLLLMLLNFNLIPYSPFYETALLITPLLDGILIAFAQGERFKLLSSKIGDLVADLQLQISERTAAHGALQEQMEKHERLEQEIQQVSREERRRISHELHDGLCQQLTGARLRFAALEDRLTEAGLEPEARPLGTLLQDSVDHAYALSRRLWTSDRDGGEGVIDLEQLVRQASSQSAIPIQLEMKQNCPACSAVSMLHIQQIAREALTNAVKHSGATLITIALHCTPDTGIQLEVSDNGCGITTTKGTGGGLGIGMMEYRATQINARFEITDLTGRGTSVVCTAPCAVVWDREATDA</sequence>
<dbReference type="Gene3D" id="2.60.40.2380">
    <property type="match status" value="1"/>
</dbReference>
<keyword evidence="9" id="KW-0175">Coiled coil</keyword>
<feature type="transmembrane region" description="Helical" evidence="10">
    <location>
        <begin position="268"/>
        <end position="289"/>
    </location>
</feature>
<dbReference type="InterPro" id="IPR050482">
    <property type="entry name" value="Sensor_HK_TwoCompSys"/>
</dbReference>
<evidence type="ECO:0000256" key="3">
    <source>
        <dbReference type="ARBA" id="ARBA00022553"/>
    </source>
</evidence>
<organism evidence="12 13">
    <name type="scientific">Trichlorobacter thiogenes</name>
    <dbReference type="NCBI Taxonomy" id="115783"/>
    <lineage>
        <taxon>Bacteria</taxon>
        <taxon>Pseudomonadati</taxon>
        <taxon>Thermodesulfobacteriota</taxon>
        <taxon>Desulfuromonadia</taxon>
        <taxon>Geobacterales</taxon>
        <taxon>Geobacteraceae</taxon>
        <taxon>Trichlorobacter</taxon>
    </lineage>
</organism>
<evidence type="ECO:0000256" key="1">
    <source>
        <dbReference type="ARBA" id="ARBA00000085"/>
    </source>
</evidence>
<evidence type="ECO:0000313" key="13">
    <source>
        <dbReference type="Proteomes" id="UP000190102"/>
    </source>
</evidence>
<evidence type="ECO:0000256" key="5">
    <source>
        <dbReference type="ARBA" id="ARBA00022741"/>
    </source>
</evidence>
<evidence type="ECO:0000256" key="6">
    <source>
        <dbReference type="ARBA" id="ARBA00022777"/>
    </source>
</evidence>
<name>A0A1T4P9I6_9BACT</name>
<dbReference type="RefSeq" id="WP_078790178.1">
    <property type="nucleotide sequence ID" value="NZ_FUWR01000009.1"/>
</dbReference>
<dbReference type="SUPFAM" id="SSF55874">
    <property type="entry name" value="ATPase domain of HSP90 chaperone/DNA topoisomerase II/histidine kinase"/>
    <property type="match status" value="1"/>
</dbReference>
<dbReference type="InterPro" id="IPR005467">
    <property type="entry name" value="His_kinase_dom"/>
</dbReference>
<dbReference type="GO" id="GO:0016020">
    <property type="term" value="C:membrane"/>
    <property type="evidence" value="ECO:0007669"/>
    <property type="project" value="InterPro"/>
</dbReference>
<dbReference type="AlphaFoldDB" id="A0A1T4P9I6"/>
<keyword evidence="13" id="KW-1185">Reference proteome</keyword>
<dbReference type="GO" id="GO:0046983">
    <property type="term" value="F:protein dimerization activity"/>
    <property type="evidence" value="ECO:0007669"/>
    <property type="project" value="InterPro"/>
</dbReference>
<keyword evidence="10" id="KW-1133">Transmembrane helix</keyword>
<comment type="catalytic activity">
    <reaction evidence="1">
        <text>ATP + protein L-histidine = ADP + protein N-phospho-L-histidine.</text>
        <dbReference type="EC" id="2.7.13.3"/>
    </reaction>
</comment>
<evidence type="ECO:0000256" key="8">
    <source>
        <dbReference type="ARBA" id="ARBA00023012"/>
    </source>
</evidence>
<dbReference type="Pfam" id="PF02518">
    <property type="entry name" value="HATPase_c"/>
    <property type="match status" value="1"/>
</dbReference>
<accession>A0A1T4P9I6</accession>
<dbReference type="InterPro" id="IPR036890">
    <property type="entry name" value="HATPase_C_sf"/>
</dbReference>
<dbReference type="PROSITE" id="PS50109">
    <property type="entry name" value="HIS_KIN"/>
    <property type="match status" value="1"/>
</dbReference>
<dbReference type="GO" id="GO:0005524">
    <property type="term" value="F:ATP binding"/>
    <property type="evidence" value="ECO:0007669"/>
    <property type="project" value="UniProtKB-KW"/>
</dbReference>
<evidence type="ECO:0000313" key="12">
    <source>
        <dbReference type="EMBL" id="SJZ88119.1"/>
    </source>
</evidence>
<dbReference type="GO" id="GO:0000155">
    <property type="term" value="F:phosphorelay sensor kinase activity"/>
    <property type="evidence" value="ECO:0007669"/>
    <property type="project" value="InterPro"/>
</dbReference>
<evidence type="ECO:0000256" key="9">
    <source>
        <dbReference type="SAM" id="Coils"/>
    </source>
</evidence>
<keyword evidence="7" id="KW-0067">ATP-binding</keyword>
<evidence type="ECO:0000259" key="11">
    <source>
        <dbReference type="PROSITE" id="PS50109"/>
    </source>
</evidence>
<dbReference type="OrthoDB" id="9797605at2"/>
<keyword evidence="10" id="KW-0472">Membrane</keyword>
<dbReference type="Gene3D" id="1.20.5.1930">
    <property type="match status" value="1"/>
</dbReference>
<feature type="transmembrane region" description="Helical" evidence="10">
    <location>
        <begin position="301"/>
        <end position="321"/>
    </location>
</feature>
<gene>
    <name evidence="12" type="ORF">SAMN02745119_01889</name>
</gene>